<feature type="compositionally biased region" description="Basic and acidic residues" evidence="1">
    <location>
        <begin position="1"/>
        <end position="14"/>
    </location>
</feature>
<name>A0ABP4CZI6_9ACTN</name>
<feature type="region of interest" description="Disordered" evidence="1">
    <location>
        <begin position="1"/>
        <end position="29"/>
    </location>
</feature>
<sequence length="87" mass="9518">MAQARDRAAPDSDYRPVAPAAPASLAARNADDDSALRYADEAVELEHGRDHPQLLARPRLPRGTIQHLRDEPTATLTDLQGPQRELA</sequence>
<dbReference type="EMBL" id="BAAAIE010000036">
    <property type="protein sequence ID" value="GAA0986364.1"/>
    <property type="molecule type" value="Genomic_DNA"/>
</dbReference>
<organism evidence="2 3">
    <name type="scientific">Streptomyces rhizosphaericus</name>
    <dbReference type="NCBI Taxonomy" id="114699"/>
    <lineage>
        <taxon>Bacteria</taxon>
        <taxon>Bacillati</taxon>
        <taxon>Actinomycetota</taxon>
        <taxon>Actinomycetes</taxon>
        <taxon>Kitasatosporales</taxon>
        <taxon>Streptomycetaceae</taxon>
        <taxon>Streptomyces</taxon>
        <taxon>Streptomyces violaceusniger group</taxon>
    </lineage>
</organism>
<dbReference type="Proteomes" id="UP001500033">
    <property type="component" value="Unassembled WGS sequence"/>
</dbReference>
<protein>
    <submittedName>
        <fullName evidence="2">Uncharacterized protein</fullName>
    </submittedName>
</protein>
<reference evidence="3" key="1">
    <citation type="journal article" date="2019" name="Int. J. Syst. Evol. Microbiol.">
        <title>The Global Catalogue of Microorganisms (GCM) 10K type strain sequencing project: providing services to taxonomists for standard genome sequencing and annotation.</title>
        <authorList>
            <consortium name="The Broad Institute Genomics Platform"/>
            <consortium name="The Broad Institute Genome Sequencing Center for Infectious Disease"/>
            <person name="Wu L."/>
            <person name="Ma J."/>
        </authorList>
    </citation>
    <scope>NUCLEOTIDE SEQUENCE [LARGE SCALE GENOMIC DNA]</scope>
    <source>
        <strain evidence="3">JCM 11445</strain>
    </source>
</reference>
<accession>A0ABP4CZI6</accession>
<evidence type="ECO:0000313" key="2">
    <source>
        <dbReference type="EMBL" id="GAA0986364.1"/>
    </source>
</evidence>
<evidence type="ECO:0000313" key="3">
    <source>
        <dbReference type="Proteomes" id="UP001500033"/>
    </source>
</evidence>
<feature type="compositionally biased region" description="Low complexity" evidence="1">
    <location>
        <begin position="16"/>
        <end position="28"/>
    </location>
</feature>
<comment type="caution">
    <text evidence="2">The sequence shown here is derived from an EMBL/GenBank/DDBJ whole genome shotgun (WGS) entry which is preliminary data.</text>
</comment>
<feature type="region of interest" description="Disordered" evidence="1">
    <location>
        <begin position="61"/>
        <end position="87"/>
    </location>
</feature>
<evidence type="ECO:0000256" key="1">
    <source>
        <dbReference type="SAM" id="MobiDB-lite"/>
    </source>
</evidence>
<gene>
    <name evidence="2" type="ORF">GCM10009576_054080</name>
</gene>
<proteinExistence type="predicted"/>
<keyword evidence="3" id="KW-1185">Reference proteome</keyword>